<dbReference type="AlphaFoldDB" id="A0A5B7EPJ7"/>
<sequence>MPGDQVTFPSHWRLYCDTGQYVRPLPPPVILVGVVTSRHRDGDTVTPIQSDSRGGSHVTRTSPWGSATTDTSTGGPASVENRSRSKQANLHCYHYSTSPFLMDLYLALRLTDMTAAVRRTEAHLLVSRELPLHEVESPKMPSTEAAISKKHRKLELSEKTTAILITAMVTVKKEKRNNLLLESVCPSTTAASLMTPLDDTVFTPNV</sequence>
<evidence type="ECO:0000256" key="1">
    <source>
        <dbReference type="SAM" id="MobiDB-lite"/>
    </source>
</evidence>
<proteinExistence type="predicted"/>
<feature type="region of interest" description="Disordered" evidence="1">
    <location>
        <begin position="41"/>
        <end position="84"/>
    </location>
</feature>
<keyword evidence="3" id="KW-1185">Reference proteome</keyword>
<name>A0A5B7EPJ7_PORTR</name>
<evidence type="ECO:0000313" key="3">
    <source>
        <dbReference type="Proteomes" id="UP000324222"/>
    </source>
</evidence>
<reference evidence="2 3" key="1">
    <citation type="submission" date="2019-05" db="EMBL/GenBank/DDBJ databases">
        <title>Another draft genome of Portunus trituberculatus and its Hox gene families provides insights of decapod evolution.</title>
        <authorList>
            <person name="Jeong J.-H."/>
            <person name="Song I."/>
            <person name="Kim S."/>
            <person name="Choi T."/>
            <person name="Kim D."/>
            <person name="Ryu S."/>
            <person name="Kim W."/>
        </authorList>
    </citation>
    <scope>NUCLEOTIDE SEQUENCE [LARGE SCALE GENOMIC DNA]</scope>
    <source>
        <tissue evidence="2">Muscle</tissue>
    </source>
</reference>
<organism evidence="2 3">
    <name type="scientific">Portunus trituberculatus</name>
    <name type="common">Swimming crab</name>
    <name type="synonym">Neptunus trituberculatus</name>
    <dbReference type="NCBI Taxonomy" id="210409"/>
    <lineage>
        <taxon>Eukaryota</taxon>
        <taxon>Metazoa</taxon>
        <taxon>Ecdysozoa</taxon>
        <taxon>Arthropoda</taxon>
        <taxon>Crustacea</taxon>
        <taxon>Multicrustacea</taxon>
        <taxon>Malacostraca</taxon>
        <taxon>Eumalacostraca</taxon>
        <taxon>Eucarida</taxon>
        <taxon>Decapoda</taxon>
        <taxon>Pleocyemata</taxon>
        <taxon>Brachyura</taxon>
        <taxon>Eubrachyura</taxon>
        <taxon>Portunoidea</taxon>
        <taxon>Portunidae</taxon>
        <taxon>Portuninae</taxon>
        <taxon>Portunus</taxon>
    </lineage>
</organism>
<feature type="compositionally biased region" description="Polar residues" evidence="1">
    <location>
        <begin position="46"/>
        <end position="75"/>
    </location>
</feature>
<dbReference type="Proteomes" id="UP000324222">
    <property type="component" value="Unassembled WGS sequence"/>
</dbReference>
<evidence type="ECO:0000313" key="2">
    <source>
        <dbReference type="EMBL" id="MPC35059.1"/>
    </source>
</evidence>
<dbReference type="EMBL" id="VSRR010003190">
    <property type="protein sequence ID" value="MPC35059.1"/>
    <property type="molecule type" value="Genomic_DNA"/>
</dbReference>
<protein>
    <submittedName>
        <fullName evidence="2">Uncharacterized protein</fullName>
    </submittedName>
</protein>
<accession>A0A5B7EPJ7</accession>
<gene>
    <name evidence="2" type="ORF">E2C01_028468</name>
</gene>
<comment type="caution">
    <text evidence="2">The sequence shown here is derived from an EMBL/GenBank/DDBJ whole genome shotgun (WGS) entry which is preliminary data.</text>
</comment>